<protein>
    <submittedName>
        <fullName evidence="2">Uncharacterized protein</fullName>
    </submittedName>
</protein>
<dbReference type="AlphaFoldDB" id="A0A6P2T376"/>
<reference evidence="2 3" key="1">
    <citation type="submission" date="2019-09" db="EMBL/GenBank/DDBJ databases">
        <authorList>
            <person name="Depoorter E."/>
        </authorList>
    </citation>
    <scope>NUCLEOTIDE SEQUENCE [LARGE SCALE GENOMIC DNA]</scope>
    <source>
        <strain evidence="2">R-15945</strain>
    </source>
</reference>
<organism evidence="2 3">
    <name type="scientific">Burkholderia lata (strain ATCC 17760 / DSM 23089 / LMG 22485 / NCIMB 9086 / R18194 / 383)</name>
    <dbReference type="NCBI Taxonomy" id="482957"/>
    <lineage>
        <taxon>Bacteria</taxon>
        <taxon>Pseudomonadati</taxon>
        <taxon>Pseudomonadota</taxon>
        <taxon>Betaproteobacteria</taxon>
        <taxon>Burkholderiales</taxon>
        <taxon>Burkholderiaceae</taxon>
        <taxon>Burkholderia</taxon>
        <taxon>Burkholderia cepacia complex</taxon>
    </lineage>
</organism>
<feature type="compositionally biased region" description="Basic and acidic residues" evidence="1">
    <location>
        <begin position="242"/>
        <end position="264"/>
    </location>
</feature>
<evidence type="ECO:0000313" key="3">
    <source>
        <dbReference type="Proteomes" id="UP000494174"/>
    </source>
</evidence>
<gene>
    <name evidence="2" type="ORF">BLA15945_07864</name>
</gene>
<feature type="region of interest" description="Disordered" evidence="1">
    <location>
        <begin position="236"/>
        <end position="277"/>
    </location>
</feature>
<proteinExistence type="predicted"/>
<name>A0A6P2T376_BURL3</name>
<sequence>MQRVEIRGIIAGRLQHAPPQRHCLRTVSVGALRERPGDPVCLRPRVGALVQEPCERHRRARVLRVGRDRAAQRDDRRLTPARRIRHDLVILGAERALRRTVRKQRDDPPGCLVRAAAAREQTNLRHLAAPARRDAVLVGHPPRGGCIRRLRLQARERRLRAFRVAEPQQHAHLFGQQVGIARRDQQPLAQRVAREVVAMLDAPHPRGVELTLRVGGRRGRRGRSVCHRRVRCGARRRRAYRRREPRESRDVRRGALQRAAHERPPQQASSVPSAPNR</sequence>
<evidence type="ECO:0000256" key="1">
    <source>
        <dbReference type="SAM" id="MobiDB-lite"/>
    </source>
</evidence>
<accession>A0A6P2T376</accession>
<dbReference type="EMBL" id="CABVPU010000074">
    <property type="protein sequence ID" value="VWC50393.1"/>
    <property type="molecule type" value="Genomic_DNA"/>
</dbReference>
<dbReference type="Proteomes" id="UP000494174">
    <property type="component" value="Unassembled WGS sequence"/>
</dbReference>
<feature type="compositionally biased region" description="Low complexity" evidence="1">
    <location>
        <begin position="265"/>
        <end position="277"/>
    </location>
</feature>
<evidence type="ECO:0000313" key="2">
    <source>
        <dbReference type="EMBL" id="VWC50393.1"/>
    </source>
</evidence>